<evidence type="ECO:0000256" key="1">
    <source>
        <dbReference type="SAM" id="MobiDB-lite"/>
    </source>
</evidence>
<feature type="compositionally biased region" description="Acidic residues" evidence="1">
    <location>
        <begin position="1"/>
        <end position="10"/>
    </location>
</feature>
<proteinExistence type="predicted"/>
<feature type="region of interest" description="Disordered" evidence="1">
    <location>
        <begin position="1"/>
        <end position="61"/>
    </location>
</feature>
<dbReference type="Proteomes" id="UP000324222">
    <property type="component" value="Unassembled WGS sequence"/>
</dbReference>
<organism evidence="2 3">
    <name type="scientific">Portunus trituberculatus</name>
    <name type="common">Swimming crab</name>
    <name type="synonym">Neptunus trituberculatus</name>
    <dbReference type="NCBI Taxonomy" id="210409"/>
    <lineage>
        <taxon>Eukaryota</taxon>
        <taxon>Metazoa</taxon>
        <taxon>Ecdysozoa</taxon>
        <taxon>Arthropoda</taxon>
        <taxon>Crustacea</taxon>
        <taxon>Multicrustacea</taxon>
        <taxon>Malacostraca</taxon>
        <taxon>Eumalacostraca</taxon>
        <taxon>Eucarida</taxon>
        <taxon>Decapoda</taxon>
        <taxon>Pleocyemata</taxon>
        <taxon>Brachyura</taxon>
        <taxon>Eubrachyura</taxon>
        <taxon>Portunoidea</taxon>
        <taxon>Portunidae</taxon>
        <taxon>Portuninae</taxon>
        <taxon>Portunus</taxon>
    </lineage>
</organism>
<keyword evidence="3" id="KW-1185">Reference proteome</keyword>
<comment type="caution">
    <text evidence="2">The sequence shown here is derived from an EMBL/GenBank/DDBJ whole genome shotgun (WGS) entry which is preliminary data.</text>
</comment>
<dbReference type="AlphaFoldDB" id="A0A5B7IGW5"/>
<sequence>MDSHEEDGEIREEGRRHHHHHDPEQDDDDFRHVMGNVPEKPSCALASIPGSPFHSSSTQLI</sequence>
<protein>
    <submittedName>
        <fullName evidence="2">Uncharacterized protein</fullName>
    </submittedName>
</protein>
<reference evidence="2 3" key="1">
    <citation type="submission" date="2019-05" db="EMBL/GenBank/DDBJ databases">
        <title>Another draft genome of Portunus trituberculatus and its Hox gene families provides insights of decapod evolution.</title>
        <authorList>
            <person name="Jeong J.-H."/>
            <person name="Song I."/>
            <person name="Kim S."/>
            <person name="Choi T."/>
            <person name="Kim D."/>
            <person name="Ryu S."/>
            <person name="Kim W."/>
        </authorList>
    </citation>
    <scope>NUCLEOTIDE SEQUENCE [LARGE SCALE GENOMIC DNA]</scope>
    <source>
        <tissue evidence="2">Muscle</tissue>
    </source>
</reference>
<name>A0A5B7IGW5_PORTR</name>
<evidence type="ECO:0000313" key="2">
    <source>
        <dbReference type="EMBL" id="MPC80108.1"/>
    </source>
</evidence>
<gene>
    <name evidence="2" type="ORF">E2C01_074675</name>
</gene>
<accession>A0A5B7IGW5</accession>
<dbReference type="EMBL" id="VSRR010053026">
    <property type="protein sequence ID" value="MPC80108.1"/>
    <property type="molecule type" value="Genomic_DNA"/>
</dbReference>
<evidence type="ECO:0000313" key="3">
    <source>
        <dbReference type="Proteomes" id="UP000324222"/>
    </source>
</evidence>